<dbReference type="PANTHER" id="PTHR31499:SF43">
    <property type="entry name" value="MYB FAMILY TRANSCRIPTION FACTOR APL"/>
    <property type="match status" value="1"/>
</dbReference>
<sequence>MYPGLISPPPFLSHPNHYHQAALVQHEGMFISPLLPCHQPHHLLQGLIQLPINPLCHPHHVPIPEELSHPLISMTSDVQPHLRWTPELHACFVDAANQLGGPFSQSPVYVLIIF</sequence>
<dbReference type="EMBL" id="BJWL01000019">
    <property type="protein sequence ID" value="GFZ07582.1"/>
    <property type="molecule type" value="Genomic_DNA"/>
</dbReference>
<keyword evidence="1" id="KW-0371">Homeobox</keyword>
<dbReference type="Gene3D" id="1.10.10.60">
    <property type="entry name" value="Homeodomain-like"/>
    <property type="match status" value="1"/>
</dbReference>
<accession>A0A7J0GA13</accession>
<name>A0A7J0GA13_9ERIC</name>
<dbReference type="GO" id="GO:0003700">
    <property type="term" value="F:DNA-binding transcription factor activity"/>
    <property type="evidence" value="ECO:0007669"/>
    <property type="project" value="InterPro"/>
</dbReference>
<dbReference type="GO" id="GO:0003677">
    <property type="term" value="F:DNA binding"/>
    <property type="evidence" value="ECO:0007669"/>
    <property type="project" value="UniProtKB-KW"/>
</dbReference>
<keyword evidence="1" id="KW-0238">DNA-binding</keyword>
<protein>
    <submittedName>
        <fullName evidence="1">Homeodomain-like superfamily protein</fullName>
    </submittedName>
</protein>
<dbReference type="Proteomes" id="UP000585474">
    <property type="component" value="Unassembled WGS sequence"/>
</dbReference>
<dbReference type="AlphaFoldDB" id="A0A7J0GA13"/>
<evidence type="ECO:0000313" key="2">
    <source>
        <dbReference type="Proteomes" id="UP000585474"/>
    </source>
</evidence>
<gene>
    <name evidence="1" type="ORF">Acr_19g0005190</name>
</gene>
<reference evidence="1 2" key="1">
    <citation type="submission" date="2019-07" db="EMBL/GenBank/DDBJ databases">
        <title>De Novo Assembly of kiwifruit Actinidia rufa.</title>
        <authorList>
            <person name="Sugita-Konishi S."/>
            <person name="Sato K."/>
            <person name="Mori E."/>
            <person name="Abe Y."/>
            <person name="Kisaki G."/>
            <person name="Hamano K."/>
            <person name="Suezawa K."/>
            <person name="Otani M."/>
            <person name="Fukuda T."/>
            <person name="Manabe T."/>
            <person name="Gomi K."/>
            <person name="Tabuchi M."/>
            <person name="Akimitsu K."/>
            <person name="Kataoka I."/>
        </authorList>
    </citation>
    <scope>NUCLEOTIDE SEQUENCE [LARGE SCALE GENOMIC DNA]</scope>
    <source>
        <strain evidence="2">cv. Fuchu</strain>
    </source>
</reference>
<evidence type="ECO:0000313" key="1">
    <source>
        <dbReference type="EMBL" id="GFZ07582.1"/>
    </source>
</evidence>
<dbReference type="InterPro" id="IPR046955">
    <property type="entry name" value="PHR1-like"/>
</dbReference>
<keyword evidence="2" id="KW-1185">Reference proteome</keyword>
<proteinExistence type="predicted"/>
<dbReference type="OrthoDB" id="1751735at2759"/>
<comment type="caution">
    <text evidence="1">The sequence shown here is derived from an EMBL/GenBank/DDBJ whole genome shotgun (WGS) entry which is preliminary data.</text>
</comment>
<organism evidence="1 2">
    <name type="scientific">Actinidia rufa</name>
    <dbReference type="NCBI Taxonomy" id="165716"/>
    <lineage>
        <taxon>Eukaryota</taxon>
        <taxon>Viridiplantae</taxon>
        <taxon>Streptophyta</taxon>
        <taxon>Embryophyta</taxon>
        <taxon>Tracheophyta</taxon>
        <taxon>Spermatophyta</taxon>
        <taxon>Magnoliopsida</taxon>
        <taxon>eudicotyledons</taxon>
        <taxon>Gunneridae</taxon>
        <taxon>Pentapetalae</taxon>
        <taxon>asterids</taxon>
        <taxon>Ericales</taxon>
        <taxon>Actinidiaceae</taxon>
        <taxon>Actinidia</taxon>
    </lineage>
</organism>
<dbReference type="PANTHER" id="PTHR31499">
    <property type="entry name" value="MYB FAMILY TRANSCRIPTION FACTOR PHL11"/>
    <property type="match status" value="1"/>
</dbReference>